<reference evidence="3 5" key="2">
    <citation type="submission" date="2020-12" db="EMBL/GenBank/DDBJ databases">
        <title>Taxonomic evaluation of the Bacillus sporothermodurans group of bacteria based on whole genome sequences.</title>
        <authorList>
            <person name="Fiedler G."/>
            <person name="Herbstmann A.-D."/>
            <person name="Doll E."/>
            <person name="Wenning M."/>
            <person name="Brinks E."/>
            <person name="Kabisch J."/>
            <person name="Breitenwieser F."/>
            <person name="Lappann M."/>
            <person name="Boehnlein C."/>
            <person name="Franz C."/>
        </authorList>
    </citation>
    <scope>NUCLEOTIDE SEQUENCE [LARGE SCALE GENOMIC DNA]</scope>
    <source>
        <strain evidence="3 5">DSM 10599</strain>
    </source>
</reference>
<dbReference type="PROSITE" id="PS50293">
    <property type="entry name" value="TPR_REGION"/>
    <property type="match status" value="2"/>
</dbReference>
<dbReference type="SMART" id="SM00671">
    <property type="entry name" value="SEL1"/>
    <property type="match status" value="2"/>
</dbReference>
<proteinExistence type="predicted"/>
<dbReference type="PATRIC" id="fig|46224.3.peg.765"/>
<keyword evidence="4" id="KW-1185">Reference proteome</keyword>
<dbReference type="OrthoDB" id="9769030at2"/>
<feature type="repeat" description="TPR" evidence="1">
    <location>
        <begin position="68"/>
        <end position="101"/>
    </location>
</feature>
<sequence length="222" mass="25548">MDKNKKGIECLQEGKFEEAIKYFSEAIEENPTDPVAYINFGNVLVAVKEIERAVKFFEKAIELDEQASAAYYCLGNLYYEQEQYELAVNYFEKAKNKGLNNNDIYFMIGMCFVQLGNPKLALPYLQRSVELNADDIEARFQYALVLAQSEVYDEAIHQFTIVVNQDSQHADAYYNLGVAYLGYKEDPVKAEEFFNKAINIQPDHVLSGYGIKMIEKMRETDE</sequence>
<dbReference type="InterPro" id="IPR019734">
    <property type="entry name" value="TPR_rpt"/>
</dbReference>
<evidence type="ECO:0000313" key="2">
    <source>
        <dbReference type="EMBL" id="KYD10922.1"/>
    </source>
</evidence>
<organism evidence="2 4">
    <name type="scientific">Heyndrickxia sporothermodurans</name>
    <dbReference type="NCBI Taxonomy" id="46224"/>
    <lineage>
        <taxon>Bacteria</taxon>
        <taxon>Bacillati</taxon>
        <taxon>Bacillota</taxon>
        <taxon>Bacilli</taxon>
        <taxon>Bacillales</taxon>
        <taxon>Bacillaceae</taxon>
        <taxon>Heyndrickxia</taxon>
    </lineage>
</organism>
<dbReference type="Pfam" id="PF13181">
    <property type="entry name" value="TPR_8"/>
    <property type="match status" value="1"/>
</dbReference>
<keyword evidence="1" id="KW-0802">TPR repeat</keyword>
<dbReference type="STRING" id="46224.B4102_1708"/>
<evidence type="ECO:0000313" key="4">
    <source>
        <dbReference type="Proteomes" id="UP000075666"/>
    </source>
</evidence>
<feature type="repeat" description="TPR" evidence="1">
    <location>
        <begin position="34"/>
        <end position="67"/>
    </location>
</feature>
<name>A0A150LGQ0_9BACI</name>
<dbReference type="Proteomes" id="UP000595512">
    <property type="component" value="Chromosome"/>
</dbReference>
<reference evidence="2 4" key="1">
    <citation type="submission" date="2016-01" db="EMBL/GenBank/DDBJ databases">
        <title>Genome Sequences of Twelve Sporeforming Bacillus Species Isolated from Foods.</title>
        <authorList>
            <person name="Berendsen E.M."/>
            <person name="Wells-Bennik M.H."/>
            <person name="Krawcyk A.O."/>
            <person name="De Jong A."/>
            <person name="Holsappel S."/>
            <person name="Eijlander R.T."/>
            <person name="Kuipers O.P."/>
        </authorList>
    </citation>
    <scope>NUCLEOTIDE SEQUENCE [LARGE SCALE GENOMIC DNA]</scope>
    <source>
        <strain evidence="2 4">B4102</strain>
    </source>
</reference>
<evidence type="ECO:0000313" key="3">
    <source>
        <dbReference type="EMBL" id="QQX24217.1"/>
    </source>
</evidence>
<protein>
    <submittedName>
        <fullName evidence="3">Tetratricopeptide repeat protein</fullName>
    </submittedName>
</protein>
<dbReference type="Proteomes" id="UP000075666">
    <property type="component" value="Unassembled WGS sequence"/>
</dbReference>
<dbReference type="EMBL" id="CP066701">
    <property type="protein sequence ID" value="QQX24217.1"/>
    <property type="molecule type" value="Genomic_DNA"/>
</dbReference>
<feature type="repeat" description="TPR" evidence="1">
    <location>
        <begin position="102"/>
        <end position="135"/>
    </location>
</feature>
<dbReference type="EMBL" id="LQYN01000011">
    <property type="protein sequence ID" value="KYD10922.1"/>
    <property type="molecule type" value="Genomic_DNA"/>
</dbReference>
<dbReference type="SMART" id="SM00028">
    <property type="entry name" value="TPR"/>
    <property type="match status" value="6"/>
</dbReference>
<dbReference type="PROSITE" id="PS50005">
    <property type="entry name" value="TPR"/>
    <property type="match status" value="3"/>
</dbReference>
<accession>A0A150LGQ0</accession>
<evidence type="ECO:0000313" key="5">
    <source>
        <dbReference type="Proteomes" id="UP000595512"/>
    </source>
</evidence>
<dbReference type="Gene3D" id="1.25.40.10">
    <property type="entry name" value="Tetratricopeptide repeat domain"/>
    <property type="match status" value="2"/>
</dbReference>
<dbReference type="RefSeq" id="WP_066227318.1">
    <property type="nucleotide sequence ID" value="NZ_CP066701.1"/>
</dbReference>
<gene>
    <name evidence="2" type="ORF">B4102_1708</name>
    <name evidence="3" type="ORF">JGZ69_15550</name>
</gene>
<dbReference type="SUPFAM" id="SSF81901">
    <property type="entry name" value="HCP-like"/>
    <property type="match status" value="1"/>
</dbReference>
<dbReference type="InterPro" id="IPR011990">
    <property type="entry name" value="TPR-like_helical_dom_sf"/>
</dbReference>
<dbReference type="AlphaFoldDB" id="A0A150LGQ0"/>
<evidence type="ECO:0000256" key="1">
    <source>
        <dbReference type="PROSITE-ProRule" id="PRU00339"/>
    </source>
</evidence>
<dbReference type="PANTHER" id="PTHR12558:SF13">
    <property type="entry name" value="CELL DIVISION CYCLE PROTEIN 27 HOMOLOG"/>
    <property type="match status" value="1"/>
</dbReference>
<dbReference type="GeneID" id="62497335"/>
<dbReference type="PANTHER" id="PTHR12558">
    <property type="entry name" value="CELL DIVISION CYCLE 16,23,27"/>
    <property type="match status" value="1"/>
</dbReference>
<dbReference type="InterPro" id="IPR006597">
    <property type="entry name" value="Sel1-like"/>
</dbReference>
<dbReference type="Pfam" id="PF13429">
    <property type="entry name" value="TPR_15"/>
    <property type="match status" value="1"/>
</dbReference>
<dbReference type="Pfam" id="PF00515">
    <property type="entry name" value="TPR_1"/>
    <property type="match status" value="1"/>
</dbReference>
<dbReference type="KEGG" id="hspo:JGZ69_15550"/>